<keyword evidence="5" id="KW-1003">Cell membrane</keyword>
<dbReference type="GO" id="GO:0015297">
    <property type="term" value="F:antiporter activity"/>
    <property type="evidence" value="ECO:0007669"/>
    <property type="project" value="InterPro"/>
</dbReference>
<comment type="caution">
    <text evidence="11">The sequence shown here is derived from an EMBL/GenBank/DDBJ whole genome shotgun (WGS) entry which is preliminary data.</text>
</comment>
<reference evidence="11" key="1">
    <citation type="submission" date="2022-06" db="EMBL/GenBank/DDBJ databases">
        <title>Isolation of gut microbiota from human fecal samples.</title>
        <authorList>
            <person name="Pamer E.G."/>
            <person name="Barat B."/>
            <person name="Waligurski E."/>
            <person name="Medina S."/>
            <person name="Paddock L."/>
            <person name="Mostad J."/>
        </authorList>
    </citation>
    <scope>NUCLEOTIDE SEQUENCE</scope>
    <source>
        <strain evidence="11">DFI.9.91</strain>
    </source>
</reference>
<dbReference type="AlphaFoldDB" id="A0AAW5JV02"/>
<dbReference type="InterPro" id="IPR045070">
    <property type="entry name" value="MATE_MepA-like"/>
</dbReference>
<feature type="transmembrane region" description="Helical" evidence="10">
    <location>
        <begin position="390"/>
        <end position="409"/>
    </location>
</feature>
<accession>A0AAW5JV02</accession>
<dbReference type="GO" id="GO:0042910">
    <property type="term" value="F:xenobiotic transmembrane transporter activity"/>
    <property type="evidence" value="ECO:0007669"/>
    <property type="project" value="InterPro"/>
</dbReference>
<dbReference type="InterPro" id="IPR051327">
    <property type="entry name" value="MATE_MepA_subfamily"/>
</dbReference>
<dbReference type="PIRSF" id="PIRSF006603">
    <property type="entry name" value="DinF"/>
    <property type="match status" value="1"/>
</dbReference>
<feature type="transmembrane region" description="Helical" evidence="10">
    <location>
        <begin position="187"/>
        <end position="208"/>
    </location>
</feature>
<gene>
    <name evidence="11" type="ORF">NE579_11950</name>
</gene>
<dbReference type="NCBIfam" id="TIGR00797">
    <property type="entry name" value="matE"/>
    <property type="match status" value="1"/>
</dbReference>
<dbReference type="Pfam" id="PF01554">
    <property type="entry name" value="MatE"/>
    <property type="match status" value="2"/>
</dbReference>
<evidence type="ECO:0000256" key="2">
    <source>
        <dbReference type="ARBA" id="ARBA00008417"/>
    </source>
</evidence>
<feature type="transmembrane region" description="Helical" evidence="10">
    <location>
        <begin position="42"/>
        <end position="64"/>
    </location>
</feature>
<dbReference type="PANTHER" id="PTHR43823:SF3">
    <property type="entry name" value="MULTIDRUG EXPORT PROTEIN MEPA"/>
    <property type="match status" value="1"/>
</dbReference>
<evidence type="ECO:0000256" key="10">
    <source>
        <dbReference type="SAM" id="Phobius"/>
    </source>
</evidence>
<evidence type="ECO:0000256" key="6">
    <source>
        <dbReference type="ARBA" id="ARBA00022692"/>
    </source>
</evidence>
<evidence type="ECO:0000313" key="12">
    <source>
        <dbReference type="Proteomes" id="UP001204562"/>
    </source>
</evidence>
<evidence type="ECO:0000256" key="7">
    <source>
        <dbReference type="ARBA" id="ARBA00022989"/>
    </source>
</evidence>
<dbReference type="InterPro" id="IPR048279">
    <property type="entry name" value="MdtK-like"/>
</dbReference>
<evidence type="ECO:0000256" key="3">
    <source>
        <dbReference type="ARBA" id="ARBA00022106"/>
    </source>
</evidence>
<evidence type="ECO:0000256" key="5">
    <source>
        <dbReference type="ARBA" id="ARBA00022475"/>
    </source>
</evidence>
<evidence type="ECO:0000256" key="1">
    <source>
        <dbReference type="ARBA" id="ARBA00004651"/>
    </source>
</evidence>
<evidence type="ECO:0000256" key="9">
    <source>
        <dbReference type="ARBA" id="ARBA00023251"/>
    </source>
</evidence>
<evidence type="ECO:0000313" key="11">
    <source>
        <dbReference type="EMBL" id="MCQ4771169.1"/>
    </source>
</evidence>
<feature type="transmembrane region" description="Helical" evidence="10">
    <location>
        <begin position="9"/>
        <end position="30"/>
    </location>
</feature>
<dbReference type="InterPro" id="IPR002528">
    <property type="entry name" value="MATE_fam"/>
</dbReference>
<feature type="transmembrane region" description="Helical" evidence="10">
    <location>
        <begin position="85"/>
        <end position="109"/>
    </location>
</feature>
<dbReference type="Proteomes" id="UP001204562">
    <property type="component" value="Unassembled WGS sequence"/>
</dbReference>
<keyword evidence="7 10" id="KW-1133">Transmembrane helix</keyword>
<comment type="subcellular location">
    <subcellularLocation>
        <location evidence="1">Cell membrane</location>
        <topology evidence="1">Multi-pass membrane protein</topology>
    </subcellularLocation>
</comment>
<evidence type="ECO:0000256" key="8">
    <source>
        <dbReference type="ARBA" id="ARBA00023136"/>
    </source>
</evidence>
<dbReference type="GO" id="GO:0005886">
    <property type="term" value="C:plasma membrane"/>
    <property type="evidence" value="ECO:0007669"/>
    <property type="project" value="UniProtKB-SubCell"/>
</dbReference>
<dbReference type="EMBL" id="JANFYS010000025">
    <property type="protein sequence ID" value="MCQ4771169.1"/>
    <property type="molecule type" value="Genomic_DNA"/>
</dbReference>
<feature type="transmembrane region" description="Helical" evidence="10">
    <location>
        <begin position="158"/>
        <end position="181"/>
    </location>
</feature>
<keyword evidence="6 10" id="KW-0812">Transmembrane</keyword>
<protein>
    <recommendedName>
        <fullName evidence="3">Multidrug export protein MepA</fullName>
    </recommendedName>
</protein>
<evidence type="ECO:0000256" key="4">
    <source>
        <dbReference type="ARBA" id="ARBA00022448"/>
    </source>
</evidence>
<organism evidence="11 12">
    <name type="scientific">Intestinimonas massiliensis</name>
    <name type="common">ex Afouda et al. 2020</name>
    <dbReference type="NCBI Taxonomy" id="1673721"/>
    <lineage>
        <taxon>Bacteria</taxon>
        <taxon>Bacillati</taxon>
        <taxon>Bacillota</taxon>
        <taxon>Clostridia</taxon>
        <taxon>Eubacteriales</taxon>
        <taxon>Intestinimonas</taxon>
    </lineage>
</organism>
<sequence length="448" mass="47809">MTQTPIPNLVATLAVPTIISMLVTSVYNMADTYFVGQIGTSATAAVGVALPLMAVIQAIGFTFGQGSGNTVSRLLGQQKREEAESMISVAFFSAFLCGLVLGVLGTVFIEPLVHFLGATDTSAPYTIDYVRFILIGAPFMVSSLVLNNQFRFQGNAVFGMVGIFSGAIVNIVLDPIFIFALDLGTGGAALATILSQFLSFCLLVGGTFRGTNIPLSFRQFRPSLDKYRIILANGLPSFWRQALASLATILLNVAGRNCGGDTVVAAMSIVSRVTMFAGSGIIGFGQGYQPVCGFNYGAGLYGRVREAFRFFFRVAFIAALALSILGFLFAPQVVALFRRDDPEVICIGALALRLQCITFPLMSWLFPASMTLQTIGRSFKATVLAMCRQGLTFVPLILVLPYLWGVFGIQASQPLADILTFAVALPMGLGVLRELRLAQEGAEAQGTA</sequence>
<dbReference type="GO" id="GO:0046677">
    <property type="term" value="P:response to antibiotic"/>
    <property type="evidence" value="ECO:0007669"/>
    <property type="project" value="UniProtKB-KW"/>
</dbReference>
<feature type="transmembrane region" description="Helical" evidence="10">
    <location>
        <begin position="350"/>
        <end position="369"/>
    </location>
</feature>
<feature type="transmembrane region" description="Helical" evidence="10">
    <location>
        <begin position="310"/>
        <end position="330"/>
    </location>
</feature>
<keyword evidence="8 10" id="KW-0472">Membrane</keyword>
<comment type="similarity">
    <text evidence="2">Belongs to the multi antimicrobial extrusion (MATE) (TC 2.A.66.1) family. MepA subfamily.</text>
</comment>
<feature type="transmembrane region" description="Helical" evidence="10">
    <location>
        <begin position="129"/>
        <end position="146"/>
    </location>
</feature>
<keyword evidence="4" id="KW-0813">Transport</keyword>
<name>A0AAW5JV02_9FIRM</name>
<proteinExistence type="inferred from homology"/>
<keyword evidence="9" id="KW-0046">Antibiotic resistance</keyword>
<dbReference type="PANTHER" id="PTHR43823">
    <property type="entry name" value="SPORULATION PROTEIN YKVU"/>
    <property type="match status" value="1"/>
</dbReference>
<dbReference type="CDD" id="cd13143">
    <property type="entry name" value="MATE_MepA_like"/>
    <property type="match status" value="1"/>
</dbReference>